<reference evidence="2" key="1">
    <citation type="journal article" date="2019" name="Int. J. Syst. Evol. Microbiol.">
        <title>The Global Catalogue of Microorganisms (GCM) 10K type strain sequencing project: providing services to taxonomists for standard genome sequencing and annotation.</title>
        <authorList>
            <consortium name="The Broad Institute Genomics Platform"/>
            <consortium name="The Broad Institute Genome Sequencing Center for Infectious Disease"/>
            <person name="Wu L."/>
            <person name="Ma J."/>
        </authorList>
    </citation>
    <scope>NUCLEOTIDE SEQUENCE [LARGE SCALE GENOMIC DNA]</scope>
    <source>
        <strain evidence="2">DFY28</strain>
    </source>
</reference>
<sequence length="199" mass="21074">MSIVDLASTQHEWLEATVAGAETSVRMYPLHVDLQRGTRTVLVEYPAGWSRPGAGTQPAGEELVPVSGAFAMSSERVVPGQVMVTTPRALRSATSAEDVTRAVVFYTGPGGGWEDGDAQTSGSVSVVEIGAAGEEARVVREAVDGLVGHLELRSGLPEDGLEDDAEIIWLDAQRYAFVPRGGIPPEVEGPVLLRILPRS</sequence>
<dbReference type="InterPro" id="IPR011051">
    <property type="entry name" value="RmlC_Cupin_sf"/>
</dbReference>
<evidence type="ECO:0000313" key="1">
    <source>
        <dbReference type="EMBL" id="MFC6152360.1"/>
    </source>
</evidence>
<protein>
    <submittedName>
        <fullName evidence="1">Uncharacterized protein</fullName>
    </submittedName>
</protein>
<evidence type="ECO:0000313" key="2">
    <source>
        <dbReference type="Proteomes" id="UP001596098"/>
    </source>
</evidence>
<name>A0ABW1QWW3_9ACTN</name>
<dbReference type="EMBL" id="JBHSQI010000001">
    <property type="protein sequence ID" value="MFC6152360.1"/>
    <property type="molecule type" value="Genomic_DNA"/>
</dbReference>
<gene>
    <name evidence="1" type="ORF">ACFPWU_01610</name>
</gene>
<proteinExistence type="predicted"/>
<dbReference type="Gene3D" id="2.60.120.10">
    <property type="entry name" value="Jelly Rolls"/>
    <property type="match status" value="1"/>
</dbReference>
<dbReference type="SUPFAM" id="SSF51182">
    <property type="entry name" value="RmlC-like cupins"/>
    <property type="match status" value="1"/>
</dbReference>
<accession>A0ABW1QWW3</accession>
<dbReference type="InterPro" id="IPR014710">
    <property type="entry name" value="RmlC-like_jellyroll"/>
</dbReference>
<dbReference type="RefSeq" id="WP_128220575.1">
    <property type="nucleotide sequence ID" value="NZ_CP034929.1"/>
</dbReference>
<comment type="caution">
    <text evidence="1">The sequence shown here is derived from an EMBL/GenBank/DDBJ whole genome shotgun (WGS) entry which is preliminary data.</text>
</comment>
<organism evidence="1 2">
    <name type="scientific">Nocardioides yefusunii</name>
    <dbReference type="NCBI Taxonomy" id="2500546"/>
    <lineage>
        <taxon>Bacteria</taxon>
        <taxon>Bacillati</taxon>
        <taxon>Actinomycetota</taxon>
        <taxon>Actinomycetes</taxon>
        <taxon>Propionibacteriales</taxon>
        <taxon>Nocardioidaceae</taxon>
        <taxon>Nocardioides</taxon>
    </lineage>
</organism>
<dbReference type="Proteomes" id="UP001596098">
    <property type="component" value="Unassembled WGS sequence"/>
</dbReference>
<keyword evidence="2" id="KW-1185">Reference proteome</keyword>